<keyword evidence="1" id="KW-0812">Transmembrane</keyword>
<dbReference type="Proteomes" id="UP000198635">
    <property type="component" value="Unassembled WGS sequence"/>
</dbReference>
<evidence type="ECO:0000313" key="2">
    <source>
        <dbReference type="EMBL" id="SFK34672.1"/>
    </source>
</evidence>
<protein>
    <submittedName>
        <fullName evidence="2">Uncharacterized protein</fullName>
    </submittedName>
</protein>
<proteinExistence type="predicted"/>
<keyword evidence="1" id="KW-0472">Membrane</keyword>
<gene>
    <name evidence="2" type="ORF">SAMN04488082_1213</name>
</gene>
<sequence>MFLPVSLPVRELSSQSNIGYDGKRLRVTKRCFRAAMLGPASAGVGVRVPRLFGHGPISSLNGGQLDQEPQDYAVDGLLKTVLEFDVGKILLHVKDWLEKRQDLATTPSYCPRPSSTCSIKTWNSSLQHSASSMSRCSETLRPKIFRRATSPRSKRTSHDENSNNFSVQGYCLAGGAVGNVTFSIMFLMFIFFIYLCTHFDFIVQFKISAIF</sequence>
<feature type="transmembrane region" description="Helical" evidence="1">
    <location>
        <begin position="172"/>
        <end position="196"/>
    </location>
</feature>
<accession>A0A1I3YS57</accession>
<name>A0A1I3YS57_9BACT</name>
<reference evidence="3" key="1">
    <citation type="submission" date="2016-10" db="EMBL/GenBank/DDBJ databases">
        <authorList>
            <person name="Varghese N."/>
            <person name="Submissions S."/>
        </authorList>
    </citation>
    <scope>NUCLEOTIDE SEQUENCE [LARGE SCALE GENOMIC DNA]</scope>
    <source>
        <strain evidence="3">DSM 5918</strain>
    </source>
</reference>
<dbReference type="AlphaFoldDB" id="A0A1I3YS57"/>
<keyword evidence="3" id="KW-1185">Reference proteome</keyword>
<organism evidence="2 3">
    <name type="scientific">Desulfomicrobium apsheronum</name>
    <dbReference type="NCBI Taxonomy" id="52560"/>
    <lineage>
        <taxon>Bacteria</taxon>
        <taxon>Pseudomonadati</taxon>
        <taxon>Thermodesulfobacteriota</taxon>
        <taxon>Desulfovibrionia</taxon>
        <taxon>Desulfovibrionales</taxon>
        <taxon>Desulfomicrobiaceae</taxon>
        <taxon>Desulfomicrobium</taxon>
    </lineage>
</organism>
<evidence type="ECO:0000256" key="1">
    <source>
        <dbReference type="SAM" id="Phobius"/>
    </source>
</evidence>
<dbReference type="STRING" id="52560.SAMN04488082_1213"/>
<dbReference type="EMBL" id="FORX01000021">
    <property type="protein sequence ID" value="SFK34672.1"/>
    <property type="molecule type" value="Genomic_DNA"/>
</dbReference>
<keyword evidence="1" id="KW-1133">Transmembrane helix</keyword>
<evidence type="ECO:0000313" key="3">
    <source>
        <dbReference type="Proteomes" id="UP000198635"/>
    </source>
</evidence>